<protein>
    <submittedName>
        <fullName evidence="2">Uncharacterized protein</fullName>
    </submittedName>
</protein>
<organism evidence="2 3">
    <name type="scientific">Paxillus rubicundulus Ve08.2h10</name>
    <dbReference type="NCBI Taxonomy" id="930991"/>
    <lineage>
        <taxon>Eukaryota</taxon>
        <taxon>Fungi</taxon>
        <taxon>Dikarya</taxon>
        <taxon>Basidiomycota</taxon>
        <taxon>Agaricomycotina</taxon>
        <taxon>Agaricomycetes</taxon>
        <taxon>Agaricomycetidae</taxon>
        <taxon>Boletales</taxon>
        <taxon>Paxilineae</taxon>
        <taxon>Paxillaceae</taxon>
        <taxon>Paxillus</taxon>
    </lineage>
</organism>
<evidence type="ECO:0000256" key="1">
    <source>
        <dbReference type="SAM" id="MobiDB-lite"/>
    </source>
</evidence>
<evidence type="ECO:0000313" key="2">
    <source>
        <dbReference type="EMBL" id="KIK73531.1"/>
    </source>
</evidence>
<keyword evidence="3" id="KW-1185">Reference proteome</keyword>
<gene>
    <name evidence="2" type="ORF">PAXRUDRAFT_836244</name>
</gene>
<proteinExistence type="predicted"/>
<dbReference type="InParanoid" id="A0A0D0CRU8"/>
<reference evidence="2 3" key="1">
    <citation type="submission" date="2014-04" db="EMBL/GenBank/DDBJ databases">
        <authorList>
            <consortium name="DOE Joint Genome Institute"/>
            <person name="Kuo A."/>
            <person name="Kohler A."/>
            <person name="Jargeat P."/>
            <person name="Nagy L.G."/>
            <person name="Floudas D."/>
            <person name="Copeland A."/>
            <person name="Barry K.W."/>
            <person name="Cichocki N."/>
            <person name="Veneault-Fourrey C."/>
            <person name="LaButti K."/>
            <person name="Lindquist E.A."/>
            <person name="Lipzen A."/>
            <person name="Lundell T."/>
            <person name="Morin E."/>
            <person name="Murat C."/>
            <person name="Sun H."/>
            <person name="Tunlid A."/>
            <person name="Henrissat B."/>
            <person name="Grigoriev I.V."/>
            <person name="Hibbett D.S."/>
            <person name="Martin F."/>
            <person name="Nordberg H.P."/>
            <person name="Cantor M.N."/>
            <person name="Hua S.X."/>
        </authorList>
    </citation>
    <scope>NUCLEOTIDE SEQUENCE [LARGE SCALE GENOMIC DNA]</scope>
    <source>
        <strain evidence="2 3">Ve08.2h10</strain>
    </source>
</reference>
<name>A0A0D0CRU8_9AGAM</name>
<dbReference type="Proteomes" id="UP000054538">
    <property type="component" value="Unassembled WGS sequence"/>
</dbReference>
<dbReference type="HOGENOM" id="CLU_2146687_0_0_1"/>
<accession>A0A0D0CRU8</accession>
<dbReference type="AlphaFoldDB" id="A0A0D0CRU8"/>
<dbReference type="EMBL" id="KN829651">
    <property type="protein sequence ID" value="KIK73531.1"/>
    <property type="molecule type" value="Genomic_DNA"/>
</dbReference>
<reference evidence="3" key="2">
    <citation type="submission" date="2015-01" db="EMBL/GenBank/DDBJ databases">
        <title>Evolutionary Origins and Diversification of the Mycorrhizal Mutualists.</title>
        <authorList>
            <consortium name="DOE Joint Genome Institute"/>
            <consortium name="Mycorrhizal Genomics Consortium"/>
            <person name="Kohler A."/>
            <person name="Kuo A."/>
            <person name="Nagy L.G."/>
            <person name="Floudas D."/>
            <person name="Copeland A."/>
            <person name="Barry K.W."/>
            <person name="Cichocki N."/>
            <person name="Veneault-Fourrey C."/>
            <person name="LaButti K."/>
            <person name="Lindquist E.A."/>
            <person name="Lipzen A."/>
            <person name="Lundell T."/>
            <person name="Morin E."/>
            <person name="Murat C."/>
            <person name="Riley R."/>
            <person name="Ohm R."/>
            <person name="Sun H."/>
            <person name="Tunlid A."/>
            <person name="Henrissat B."/>
            <person name="Grigoriev I.V."/>
            <person name="Hibbett D.S."/>
            <person name="Martin F."/>
        </authorList>
    </citation>
    <scope>NUCLEOTIDE SEQUENCE [LARGE SCALE GENOMIC DNA]</scope>
    <source>
        <strain evidence="3">Ve08.2h10</strain>
    </source>
</reference>
<sequence length="112" mass="13493">MVSVEEAKCVCRGPPSPPGFMHIDEWTYPQHGTDQRRRRTQNNTRHQPRRVPNSFEEYQEGRTKPWRGVLMVVFEWKFPRLCIRDYEETTLEWYHCQVHPSKCIPGDIRHDI</sequence>
<feature type="region of interest" description="Disordered" evidence="1">
    <location>
        <begin position="29"/>
        <end position="49"/>
    </location>
</feature>
<evidence type="ECO:0000313" key="3">
    <source>
        <dbReference type="Proteomes" id="UP000054538"/>
    </source>
</evidence>